<evidence type="ECO:0000256" key="4">
    <source>
        <dbReference type="PROSITE-ProRule" id="PRU01343"/>
    </source>
</evidence>
<feature type="non-terminal residue" evidence="6">
    <location>
        <position position="142"/>
    </location>
</feature>
<gene>
    <name evidence="6" type="ORF">EJB05_23381</name>
</gene>
<organism evidence="6 7">
    <name type="scientific">Eragrostis curvula</name>
    <name type="common">weeping love grass</name>
    <dbReference type="NCBI Taxonomy" id="38414"/>
    <lineage>
        <taxon>Eukaryota</taxon>
        <taxon>Viridiplantae</taxon>
        <taxon>Streptophyta</taxon>
        <taxon>Embryophyta</taxon>
        <taxon>Tracheophyta</taxon>
        <taxon>Spermatophyta</taxon>
        <taxon>Magnoliopsida</taxon>
        <taxon>Liliopsida</taxon>
        <taxon>Poales</taxon>
        <taxon>Poaceae</taxon>
        <taxon>PACMAD clade</taxon>
        <taxon>Chloridoideae</taxon>
        <taxon>Eragrostideae</taxon>
        <taxon>Eragrostidinae</taxon>
        <taxon>Eragrostis</taxon>
    </lineage>
</organism>
<evidence type="ECO:0000313" key="6">
    <source>
        <dbReference type="EMBL" id="TVU31683.1"/>
    </source>
</evidence>
<name>A0A5J9V6V0_9POAL</name>
<keyword evidence="2 4" id="KW-0863">Zinc-finger</keyword>
<feature type="domain" description="GRF-type" evidence="5">
    <location>
        <begin position="27"/>
        <end position="72"/>
    </location>
</feature>
<evidence type="ECO:0000256" key="3">
    <source>
        <dbReference type="ARBA" id="ARBA00022833"/>
    </source>
</evidence>
<dbReference type="AlphaFoldDB" id="A0A5J9V6V0"/>
<dbReference type="GO" id="GO:0008270">
    <property type="term" value="F:zinc ion binding"/>
    <property type="evidence" value="ECO:0007669"/>
    <property type="project" value="UniProtKB-KW"/>
</dbReference>
<feature type="non-terminal residue" evidence="6">
    <location>
        <position position="1"/>
    </location>
</feature>
<reference evidence="6 7" key="1">
    <citation type="journal article" date="2019" name="Sci. Rep.">
        <title>A high-quality genome of Eragrostis curvula grass provides insights into Poaceae evolution and supports new strategies to enhance forage quality.</title>
        <authorList>
            <person name="Carballo J."/>
            <person name="Santos B.A.C.M."/>
            <person name="Zappacosta D."/>
            <person name="Garbus I."/>
            <person name="Selva J.P."/>
            <person name="Gallo C.A."/>
            <person name="Diaz A."/>
            <person name="Albertini E."/>
            <person name="Caccamo M."/>
            <person name="Echenique V."/>
        </authorList>
    </citation>
    <scope>NUCLEOTIDE SEQUENCE [LARGE SCALE GENOMIC DNA]</scope>
    <source>
        <strain evidence="7">cv. Victoria</strain>
        <tissue evidence="6">Leaf</tissue>
    </source>
</reference>
<proteinExistence type="predicted"/>
<dbReference type="PROSITE" id="PS51999">
    <property type="entry name" value="ZF_GRF"/>
    <property type="match status" value="1"/>
</dbReference>
<evidence type="ECO:0000256" key="2">
    <source>
        <dbReference type="ARBA" id="ARBA00022771"/>
    </source>
</evidence>
<protein>
    <recommendedName>
        <fullName evidence="5">GRF-type domain-containing protein</fullName>
    </recommendedName>
</protein>
<sequence length="142" mass="16142">MSQRVRSTSVAGSSSNTVTKVLPLIQCPRCGSSVVRLVSKQPASYGWIFYTCEHHSQDDPASCGFWKWQNEYELYLRRRNLLPLEQRGVVVPGNADIEAGVEVNQDQFGARIWRSMDELKLQLTELIQKIDLSRKNVLSDSQ</sequence>
<evidence type="ECO:0000259" key="5">
    <source>
        <dbReference type="PROSITE" id="PS51999"/>
    </source>
</evidence>
<dbReference type="PANTHER" id="PTHR33680:SF7">
    <property type="entry name" value="OS02G0474200 PROTEIN"/>
    <property type="match status" value="1"/>
</dbReference>
<evidence type="ECO:0000256" key="1">
    <source>
        <dbReference type="ARBA" id="ARBA00022723"/>
    </source>
</evidence>
<dbReference type="PANTHER" id="PTHR33680">
    <property type="entry name" value="OS07G0190500 PROTEIN"/>
    <property type="match status" value="1"/>
</dbReference>
<accession>A0A5J9V6V0</accession>
<keyword evidence="7" id="KW-1185">Reference proteome</keyword>
<keyword evidence="1" id="KW-0479">Metal-binding</keyword>
<dbReference type="Gramene" id="TVU31683">
    <property type="protein sequence ID" value="TVU31683"/>
    <property type="gene ID" value="EJB05_23381"/>
</dbReference>
<comment type="caution">
    <text evidence="6">The sequence shown here is derived from an EMBL/GenBank/DDBJ whole genome shotgun (WGS) entry which is preliminary data.</text>
</comment>
<dbReference type="Pfam" id="PF06839">
    <property type="entry name" value="Zn_ribbon_GRF"/>
    <property type="match status" value="1"/>
</dbReference>
<dbReference type="Proteomes" id="UP000324897">
    <property type="component" value="Chromosome 1"/>
</dbReference>
<dbReference type="OrthoDB" id="662982at2759"/>
<dbReference type="InterPro" id="IPR010666">
    <property type="entry name" value="Znf_GRF"/>
</dbReference>
<dbReference type="EMBL" id="RWGY01000011">
    <property type="protein sequence ID" value="TVU31683.1"/>
    <property type="molecule type" value="Genomic_DNA"/>
</dbReference>
<keyword evidence="3" id="KW-0862">Zinc</keyword>
<evidence type="ECO:0000313" key="7">
    <source>
        <dbReference type="Proteomes" id="UP000324897"/>
    </source>
</evidence>